<organism evidence="1">
    <name type="scientific">marine sediment metagenome</name>
    <dbReference type="NCBI Taxonomy" id="412755"/>
    <lineage>
        <taxon>unclassified sequences</taxon>
        <taxon>metagenomes</taxon>
        <taxon>ecological metagenomes</taxon>
    </lineage>
</organism>
<proteinExistence type="predicted"/>
<comment type="caution">
    <text evidence="1">The sequence shown here is derived from an EMBL/GenBank/DDBJ whole genome shotgun (WGS) entry which is preliminary data.</text>
</comment>
<accession>X1HV01</accession>
<reference evidence="1" key="1">
    <citation type="journal article" date="2014" name="Front. Microbiol.">
        <title>High frequency of phylogenetically diverse reductive dehalogenase-homologous genes in deep subseafloor sedimentary metagenomes.</title>
        <authorList>
            <person name="Kawai M."/>
            <person name="Futagami T."/>
            <person name="Toyoda A."/>
            <person name="Takaki Y."/>
            <person name="Nishi S."/>
            <person name="Hori S."/>
            <person name="Arai W."/>
            <person name="Tsubouchi T."/>
            <person name="Morono Y."/>
            <person name="Uchiyama I."/>
            <person name="Ito T."/>
            <person name="Fujiyama A."/>
            <person name="Inagaki F."/>
            <person name="Takami H."/>
        </authorList>
    </citation>
    <scope>NUCLEOTIDE SEQUENCE</scope>
    <source>
        <strain evidence="1">Expedition CK06-06</strain>
    </source>
</reference>
<dbReference type="EMBL" id="BARU01021517">
    <property type="protein sequence ID" value="GAH60905.1"/>
    <property type="molecule type" value="Genomic_DNA"/>
</dbReference>
<gene>
    <name evidence="1" type="ORF">S03H2_35205</name>
</gene>
<evidence type="ECO:0000313" key="1">
    <source>
        <dbReference type="EMBL" id="GAH60905.1"/>
    </source>
</evidence>
<name>X1HV01_9ZZZZ</name>
<protein>
    <submittedName>
        <fullName evidence="1">Uncharacterized protein</fullName>
    </submittedName>
</protein>
<feature type="non-terminal residue" evidence="1">
    <location>
        <position position="1"/>
    </location>
</feature>
<sequence>QQEARAAEKPSDKAKLYTIVADYDKKALERFTQRGSKTDVHIESPDMGKYAIEYIAEIYGSEAVEHCLEWMEKKIRFERTVKG</sequence>
<dbReference type="AlphaFoldDB" id="X1HV01"/>